<proteinExistence type="inferred from homology"/>
<feature type="region of interest" description="Disordered" evidence="4">
    <location>
        <begin position="307"/>
        <end position="366"/>
    </location>
</feature>
<sequence length="366" mass="37630">MSSLALAVAQVQLAARNAQTDTDGAPTVGRQNAVDADTIALTSQSQRTSALADEGVRGNAARLNDANLVAATAAGRQSESRDTSQRFSLTNSTEATDSTERNPADTILRAQSARETNTNKAGAAITLADVSQRADHLDRQARLNAGARDVLANKIAQSQGTADATIATRVAATDFNVQAADVRGTEPLPLNNASQTGAMVAPMPLTASGAPASGASPLVATPLGHPQWGNDFSQQVSQVSQSLKNGLQSIELRLDPPDLGPIRISININDGVAQAMFVSPHAAVRSAVENALPQLQQQMAQAGISLGQTSVSDQGQGQQQAENGNNSGRAGLSGTAQNSGTALDQSDTALASRPQSTHNGQVDTFA</sequence>
<dbReference type="Gene3D" id="3.30.750.140">
    <property type="match status" value="1"/>
</dbReference>
<dbReference type="InterPro" id="IPR038610">
    <property type="entry name" value="FliK-like_C_sf"/>
</dbReference>
<evidence type="ECO:0000256" key="4">
    <source>
        <dbReference type="SAM" id="MobiDB-lite"/>
    </source>
</evidence>
<dbReference type="InterPro" id="IPR052563">
    <property type="entry name" value="FliK"/>
</dbReference>
<evidence type="ECO:0000313" key="6">
    <source>
        <dbReference type="EMBL" id="MBC2768495.1"/>
    </source>
</evidence>
<comment type="function">
    <text evidence="1">Controls the length of the flagellar hook.</text>
</comment>
<dbReference type="AlphaFoldDB" id="A0A842HNL1"/>
<feature type="compositionally biased region" description="Low complexity" evidence="4">
    <location>
        <begin position="307"/>
        <end position="328"/>
    </location>
</feature>
<feature type="domain" description="Flagellar hook-length control protein-like C-terminal" evidence="5">
    <location>
        <begin position="238"/>
        <end position="320"/>
    </location>
</feature>
<evidence type="ECO:0000256" key="3">
    <source>
        <dbReference type="ARBA" id="ARBA00022795"/>
    </source>
</evidence>
<name>A0A842HNL1_9BURK</name>
<comment type="similarity">
    <text evidence="2">Belongs to the FliK family.</text>
</comment>
<dbReference type="Pfam" id="PF02120">
    <property type="entry name" value="Flg_hook"/>
    <property type="match status" value="1"/>
</dbReference>
<keyword evidence="6" id="KW-0282">Flagellum</keyword>
<evidence type="ECO:0000313" key="7">
    <source>
        <dbReference type="Proteomes" id="UP000545386"/>
    </source>
</evidence>
<evidence type="ECO:0000256" key="1">
    <source>
        <dbReference type="ARBA" id="ARBA00003944"/>
    </source>
</evidence>
<dbReference type="CDD" id="cd17470">
    <property type="entry name" value="T3SS_Flik_C"/>
    <property type="match status" value="1"/>
</dbReference>
<dbReference type="GO" id="GO:0044780">
    <property type="term" value="P:bacterial-type flagellum assembly"/>
    <property type="evidence" value="ECO:0007669"/>
    <property type="project" value="InterPro"/>
</dbReference>
<keyword evidence="6" id="KW-0966">Cell projection</keyword>
<keyword evidence="6" id="KW-0969">Cilium</keyword>
<dbReference type="InterPro" id="IPR001635">
    <property type="entry name" value="Flag_hook_Flik"/>
</dbReference>
<evidence type="ECO:0000256" key="2">
    <source>
        <dbReference type="ARBA" id="ARBA00009149"/>
    </source>
</evidence>
<evidence type="ECO:0000259" key="5">
    <source>
        <dbReference type="Pfam" id="PF02120"/>
    </source>
</evidence>
<dbReference type="PANTHER" id="PTHR37533:SF2">
    <property type="entry name" value="FLAGELLAR HOOK-LENGTH CONTROL PROTEIN"/>
    <property type="match status" value="1"/>
</dbReference>
<dbReference type="InterPro" id="IPR021136">
    <property type="entry name" value="Flagellar_hook_control-like_C"/>
</dbReference>
<feature type="compositionally biased region" description="Polar residues" evidence="4">
    <location>
        <begin position="334"/>
        <end position="366"/>
    </location>
</feature>
<dbReference type="EMBL" id="JACJUU010000001">
    <property type="protein sequence ID" value="MBC2768495.1"/>
    <property type="molecule type" value="Genomic_DNA"/>
</dbReference>
<gene>
    <name evidence="6" type="ORF">GTU67_01030</name>
</gene>
<dbReference type="PRINTS" id="PR01007">
    <property type="entry name" value="FLGHOOKFLIK"/>
</dbReference>
<feature type="region of interest" description="Disordered" evidence="4">
    <location>
        <begin position="72"/>
        <end position="102"/>
    </location>
</feature>
<organism evidence="6 7">
    <name type="scientific">Pusillimonas minor</name>
    <dbReference type="NCBI Taxonomy" id="2697024"/>
    <lineage>
        <taxon>Bacteria</taxon>
        <taxon>Pseudomonadati</taxon>
        <taxon>Pseudomonadota</taxon>
        <taxon>Betaproteobacteria</taxon>
        <taxon>Burkholderiales</taxon>
        <taxon>Alcaligenaceae</taxon>
        <taxon>Pusillimonas</taxon>
    </lineage>
</organism>
<reference evidence="6 7" key="1">
    <citation type="submission" date="2020-08" db="EMBL/GenBank/DDBJ databases">
        <title>Paraeoetvoesia sp. YC-7-48 draft genome sequence.</title>
        <authorList>
            <person name="Yao L."/>
        </authorList>
    </citation>
    <scope>NUCLEOTIDE SEQUENCE [LARGE SCALE GENOMIC DNA]</scope>
    <source>
        <strain evidence="7">YC-7-48</strain>
    </source>
</reference>
<dbReference type="GO" id="GO:0009424">
    <property type="term" value="C:bacterial-type flagellum hook"/>
    <property type="evidence" value="ECO:0007669"/>
    <property type="project" value="InterPro"/>
</dbReference>
<comment type="caution">
    <text evidence="6">The sequence shown here is derived from an EMBL/GenBank/DDBJ whole genome shotgun (WGS) entry which is preliminary data.</text>
</comment>
<keyword evidence="3" id="KW-1005">Bacterial flagellum biogenesis</keyword>
<dbReference type="PANTHER" id="PTHR37533">
    <property type="entry name" value="FLAGELLAR HOOK-LENGTH CONTROL PROTEIN"/>
    <property type="match status" value="1"/>
</dbReference>
<keyword evidence="7" id="KW-1185">Reference proteome</keyword>
<feature type="compositionally biased region" description="Polar residues" evidence="4">
    <location>
        <begin position="85"/>
        <end position="96"/>
    </location>
</feature>
<dbReference type="Proteomes" id="UP000545386">
    <property type="component" value="Unassembled WGS sequence"/>
</dbReference>
<protein>
    <submittedName>
        <fullName evidence="6">Flagellar hook-length control protein FliK</fullName>
    </submittedName>
</protein>
<accession>A0A842HNL1</accession>